<dbReference type="EMBL" id="JARTOI010000001">
    <property type="protein sequence ID" value="MDK5169035.1"/>
    <property type="molecule type" value="Genomic_DNA"/>
</dbReference>
<dbReference type="Proteomes" id="UP001174748">
    <property type="component" value="Unassembled WGS sequence"/>
</dbReference>
<protein>
    <submittedName>
        <fullName evidence="1">Uncharacterized protein</fullName>
    </submittedName>
</protein>
<reference evidence="1" key="1">
    <citation type="submission" date="2023-01" db="EMBL/GenBank/DDBJ databases">
        <title>Genomic dissection of endemic carbapenem resistance: metallo-beta-lactamase gene dissemination through clonal, plasmid and integron transfer pathways.</title>
        <authorList>
            <person name="Macesic N."/>
        </authorList>
    </citation>
    <scope>NUCLEOTIDE SEQUENCE</scope>
    <source>
        <strain evidence="1">CPO382</strain>
    </source>
</reference>
<keyword evidence="2" id="KW-1185">Reference proteome</keyword>
<name>A0ABT7G5K0_9GAMM</name>
<proteinExistence type="predicted"/>
<evidence type="ECO:0000313" key="1">
    <source>
        <dbReference type="EMBL" id="MDK5169035.1"/>
    </source>
</evidence>
<dbReference type="RefSeq" id="WP_285097944.1">
    <property type="nucleotide sequence ID" value="NZ_JARTOI010000001.1"/>
</dbReference>
<gene>
    <name evidence="1" type="ORF">P9921_00830</name>
</gene>
<accession>A0ABT7G5K0</accession>
<sequence length="85" mass="10074">MSKAYEKRLFNEYKRLMKSIKTSNDVWDKLIQENNTINSGSLFYTVEHLFSTSKENDIQVEIAVQWMNPYNGIASKRTLWINPKQ</sequence>
<organism evidence="1 2">
    <name type="scientific">Serratia nevei</name>
    <dbReference type="NCBI Taxonomy" id="2703794"/>
    <lineage>
        <taxon>Bacteria</taxon>
        <taxon>Pseudomonadati</taxon>
        <taxon>Pseudomonadota</taxon>
        <taxon>Gammaproteobacteria</taxon>
        <taxon>Enterobacterales</taxon>
        <taxon>Yersiniaceae</taxon>
        <taxon>Serratia</taxon>
    </lineage>
</organism>
<comment type="caution">
    <text evidence="1">The sequence shown here is derived from an EMBL/GenBank/DDBJ whole genome shotgun (WGS) entry which is preliminary data.</text>
</comment>
<evidence type="ECO:0000313" key="2">
    <source>
        <dbReference type="Proteomes" id="UP001174748"/>
    </source>
</evidence>